<evidence type="ECO:0000313" key="3">
    <source>
        <dbReference type="Proteomes" id="UP000504640"/>
    </source>
</evidence>
<dbReference type="RefSeq" id="XP_032097055.1">
    <property type="nucleotide sequence ID" value="XM_032241164.1"/>
</dbReference>
<sequence length="128" mass="14396">MSLLRAGAYLSLIFASVGSIRVPDTATLKMEGMEGEQILKHSLYLSLLPTHPPAFQPESFALRPRPWLTYHGYPSSIGRGNLKRKGGTWDEHTVRKDNVKAWQEDSQLQARREASEETNPADTLTLDF</sequence>
<proteinExistence type="predicted"/>
<evidence type="ECO:0000256" key="1">
    <source>
        <dbReference type="SAM" id="MobiDB-lite"/>
    </source>
</evidence>
<evidence type="ECO:0000256" key="2">
    <source>
        <dbReference type="SAM" id="SignalP"/>
    </source>
</evidence>
<keyword evidence="3" id="KW-1185">Reference proteome</keyword>
<evidence type="ECO:0000313" key="4">
    <source>
        <dbReference type="RefSeq" id="XP_032097055.1"/>
    </source>
</evidence>
<organism evidence="3 4">
    <name type="scientific">Sapajus apella</name>
    <name type="common">Brown-capped capuchin</name>
    <name type="synonym">Cebus apella</name>
    <dbReference type="NCBI Taxonomy" id="9515"/>
    <lineage>
        <taxon>Eukaryota</taxon>
        <taxon>Metazoa</taxon>
        <taxon>Chordata</taxon>
        <taxon>Craniata</taxon>
        <taxon>Vertebrata</taxon>
        <taxon>Euteleostomi</taxon>
        <taxon>Mammalia</taxon>
        <taxon>Eutheria</taxon>
        <taxon>Euarchontoglires</taxon>
        <taxon>Primates</taxon>
        <taxon>Haplorrhini</taxon>
        <taxon>Platyrrhini</taxon>
        <taxon>Cebidae</taxon>
        <taxon>Cebinae</taxon>
        <taxon>Sapajus</taxon>
    </lineage>
</organism>
<feature type="signal peptide" evidence="2">
    <location>
        <begin position="1"/>
        <end position="19"/>
    </location>
</feature>
<accession>A0A6J3ES87</accession>
<gene>
    <name evidence="4" type="primary">LOC116525362</name>
</gene>
<protein>
    <submittedName>
        <fullName evidence="4">Uncharacterized protein LOC116525362</fullName>
    </submittedName>
</protein>
<name>A0A6J3ES87_SAPAP</name>
<feature type="chain" id="PRO_5026891254" evidence="2">
    <location>
        <begin position="20"/>
        <end position="128"/>
    </location>
</feature>
<feature type="region of interest" description="Disordered" evidence="1">
    <location>
        <begin position="100"/>
        <end position="128"/>
    </location>
</feature>
<reference evidence="4" key="1">
    <citation type="submission" date="2025-08" db="UniProtKB">
        <authorList>
            <consortium name="RefSeq"/>
        </authorList>
    </citation>
    <scope>IDENTIFICATION</scope>
    <source>
        <tissue evidence="4">Blood</tissue>
    </source>
</reference>
<keyword evidence="2" id="KW-0732">Signal</keyword>
<dbReference type="Proteomes" id="UP000504640">
    <property type="component" value="Unplaced"/>
</dbReference>
<dbReference type="GeneID" id="116525362"/>
<dbReference type="AlphaFoldDB" id="A0A6J3ES87"/>